<dbReference type="KEGG" id="pgri:PgNI_00862"/>
<dbReference type="RefSeq" id="XP_030988372.1">
    <property type="nucleotide sequence ID" value="XM_031120939.1"/>
</dbReference>
<keyword evidence="3" id="KW-1185">Reference proteome</keyword>
<dbReference type="PANTHER" id="PTHR10302:SF0">
    <property type="entry name" value="SINGLE-STRANDED DNA-BINDING PROTEIN, MITOCHONDRIAL"/>
    <property type="match status" value="1"/>
</dbReference>
<evidence type="ECO:0000256" key="1">
    <source>
        <dbReference type="ARBA" id="ARBA00023125"/>
    </source>
</evidence>
<evidence type="ECO:0000313" key="4">
    <source>
        <dbReference type="RefSeq" id="XP_030988372.1"/>
    </source>
</evidence>
<sequence>MSAFLARRTVSAALGARTFSSTTARPLAKITIIGNLGDSPELHATSTGREIVKYAVASNHGPKDNRTTSWFNITSFQSEGPARDYLQSLPKGTTVYVEGDASMSTYTDAEGKTKRSLNIIQRNIEVLKRPAEPEPEPSS</sequence>
<dbReference type="InterPro" id="IPR011344">
    <property type="entry name" value="ssDNA-bd"/>
</dbReference>
<dbReference type="CDD" id="cd04496">
    <property type="entry name" value="SSB_OBF"/>
    <property type="match status" value="1"/>
</dbReference>
<dbReference type="GeneID" id="41955853"/>
<dbReference type="Pfam" id="PF00436">
    <property type="entry name" value="SSB"/>
    <property type="match status" value="1"/>
</dbReference>
<reference evidence="4" key="1">
    <citation type="journal article" date="2019" name="Mol. Biol. Evol.">
        <title>Blast fungal genomes show frequent chromosomal changes, gene gains and losses, and effector gene turnover.</title>
        <authorList>
            <person name="Gomez Luciano L.B."/>
            <person name="Jason Tsai I."/>
            <person name="Chuma I."/>
            <person name="Tosa Y."/>
            <person name="Chen Y.H."/>
            <person name="Li J.Y."/>
            <person name="Li M.Y."/>
            <person name="Jade Lu M.Y."/>
            <person name="Nakayashiki H."/>
            <person name="Li W.H."/>
        </authorList>
    </citation>
    <scope>NUCLEOTIDE SEQUENCE</scope>
    <source>
        <strain evidence="4">NI907</strain>
    </source>
</reference>
<accession>A0A6P8BNE2</accession>
<dbReference type="SUPFAM" id="SSF50249">
    <property type="entry name" value="Nucleic acid-binding proteins"/>
    <property type="match status" value="1"/>
</dbReference>
<reference evidence="4" key="2">
    <citation type="submission" date="2019-10" db="EMBL/GenBank/DDBJ databases">
        <authorList>
            <consortium name="NCBI Genome Project"/>
        </authorList>
    </citation>
    <scope>NUCLEOTIDE SEQUENCE</scope>
    <source>
        <strain evidence="4">NI907</strain>
    </source>
</reference>
<dbReference type="AlphaFoldDB" id="A0A6P8BNE2"/>
<dbReference type="InterPro" id="IPR000424">
    <property type="entry name" value="Primosome_PriB/ssb"/>
</dbReference>
<dbReference type="NCBIfam" id="TIGR00621">
    <property type="entry name" value="ssb"/>
    <property type="match status" value="1"/>
</dbReference>
<dbReference type="PANTHER" id="PTHR10302">
    <property type="entry name" value="SINGLE-STRANDED DNA-BINDING PROTEIN"/>
    <property type="match status" value="1"/>
</dbReference>
<dbReference type="PROSITE" id="PS50935">
    <property type="entry name" value="SSB"/>
    <property type="match status" value="1"/>
</dbReference>
<protein>
    <submittedName>
        <fullName evidence="4">Uncharacterized protein</fullName>
    </submittedName>
</protein>
<dbReference type="GO" id="GO:0003697">
    <property type="term" value="F:single-stranded DNA binding"/>
    <property type="evidence" value="ECO:0007669"/>
    <property type="project" value="InterPro"/>
</dbReference>
<evidence type="ECO:0000256" key="2">
    <source>
        <dbReference type="PROSITE-ProRule" id="PRU00252"/>
    </source>
</evidence>
<dbReference type="GO" id="GO:0006264">
    <property type="term" value="P:mitochondrial DNA replication"/>
    <property type="evidence" value="ECO:0007669"/>
    <property type="project" value="TreeGrafter"/>
</dbReference>
<reference evidence="4" key="3">
    <citation type="submission" date="2025-08" db="UniProtKB">
        <authorList>
            <consortium name="RefSeq"/>
        </authorList>
    </citation>
    <scope>IDENTIFICATION</scope>
    <source>
        <strain evidence="4">NI907</strain>
    </source>
</reference>
<dbReference type="FunFam" id="2.40.50.140:FF:000388">
    <property type="entry name" value="SsDNA binding protein, putative"/>
    <property type="match status" value="1"/>
</dbReference>
<dbReference type="GO" id="GO:0042645">
    <property type="term" value="C:mitochondrial nucleoid"/>
    <property type="evidence" value="ECO:0007669"/>
    <property type="project" value="TreeGrafter"/>
</dbReference>
<dbReference type="OrthoDB" id="1078367at2759"/>
<dbReference type="Gene3D" id="2.40.50.140">
    <property type="entry name" value="Nucleic acid-binding proteins"/>
    <property type="match status" value="1"/>
</dbReference>
<dbReference type="Proteomes" id="UP000515153">
    <property type="component" value="Unplaced"/>
</dbReference>
<name>A0A6P8BNE2_PYRGI</name>
<keyword evidence="1 2" id="KW-0238">DNA-binding</keyword>
<evidence type="ECO:0000313" key="3">
    <source>
        <dbReference type="Proteomes" id="UP000515153"/>
    </source>
</evidence>
<dbReference type="InterPro" id="IPR012340">
    <property type="entry name" value="NA-bd_OB-fold"/>
</dbReference>
<organism evidence="3 4">
    <name type="scientific">Pyricularia grisea</name>
    <name type="common">Crabgrass-specific blast fungus</name>
    <name type="synonym">Magnaporthe grisea</name>
    <dbReference type="NCBI Taxonomy" id="148305"/>
    <lineage>
        <taxon>Eukaryota</taxon>
        <taxon>Fungi</taxon>
        <taxon>Dikarya</taxon>
        <taxon>Ascomycota</taxon>
        <taxon>Pezizomycotina</taxon>
        <taxon>Sordariomycetes</taxon>
        <taxon>Sordariomycetidae</taxon>
        <taxon>Magnaporthales</taxon>
        <taxon>Pyriculariaceae</taxon>
        <taxon>Pyricularia</taxon>
    </lineage>
</organism>
<gene>
    <name evidence="4" type="ORF">PgNI_00862</name>
</gene>
<proteinExistence type="predicted"/>